<organism evidence="3 4">
    <name type="scientific">Alcaligenes pakistanensis</name>
    <dbReference type="NCBI Taxonomy" id="1482717"/>
    <lineage>
        <taxon>Bacteria</taxon>
        <taxon>Pseudomonadati</taxon>
        <taxon>Pseudomonadota</taxon>
        <taxon>Betaproteobacteria</taxon>
        <taxon>Burkholderiales</taxon>
        <taxon>Alcaligenaceae</taxon>
        <taxon>Alcaligenes</taxon>
    </lineage>
</organism>
<dbReference type="SUPFAM" id="SSF51126">
    <property type="entry name" value="Pectin lyase-like"/>
    <property type="match status" value="1"/>
</dbReference>
<evidence type="ECO:0000256" key="1">
    <source>
        <dbReference type="SAM" id="SignalP"/>
    </source>
</evidence>
<dbReference type="SMART" id="SM00869">
    <property type="entry name" value="Autotransporter"/>
    <property type="match status" value="1"/>
</dbReference>
<dbReference type="InterPro" id="IPR011050">
    <property type="entry name" value="Pectin_lyase_fold/virulence"/>
</dbReference>
<dbReference type="SUPFAM" id="SSF103515">
    <property type="entry name" value="Autotransporter"/>
    <property type="match status" value="1"/>
</dbReference>
<name>A0A8H9IJ58_9BURK</name>
<dbReference type="InterPro" id="IPR005546">
    <property type="entry name" value="Autotransporte_beta"/>
</dbReference>
<evidence type="ECO:0000313" key="3">
    <source>
        <dbReference type="EMBL" id="GHC47899.1"/>
    </source>
</evidence>
<dbReference type="EMBL" id="BMZN01000003">
    <property type="protein sequence ID" value="GHC47899.1"/>
    <property type="molecule type" value="Genomic_DNA"/>
</dbReference>
<dbReference type="AlphaFoldDB" id="A0A8H9IJ58"/>
<comment type="caution">
    <text evidence="3">The sequence shown here is derived from an EMBL/GenBank/DDBJ whole genome shotgun (WGS) entry which is preliminary data.</text>
</comment>
<evidence type="ECO:0000313" key="4">
    <source>
        <dbReference type="Proteomes" id="UP000608923"/>
    </source>
</evidence>
<accession>A0A8H9IJ58</accession>
<feature type="domain" description="Autotransporter" evidence="2">
    <location>
        <begin position="812"/>
        <end position="1100"/>
    </location>
</feature>
<dbReference type="PROSITE" id="PS51208">
    <property type="entry name" value="AUTOTRANSPORTER"/>
    <property type="match status" value="1"/>
</dbReference>
<feature type="chain" id="PRO_5034603228" description="Autotransporter domain-containing protein" evidence="1">
    <location>
        <begin position="22"/>
        <end position="1100"/>
    </location>
</feature>
<keyword evidence="1" id="KW-0732">Signal</keyword>
<gene>
    <name evidence="3" type="ORF">GCM10010096_19170</name>
</gene>
<reference evidence="4" key="1">
    <citation type="journal article" date="2019" name="Int. J. Syst. Evol. Microbiol.">
        <title>The Global Catalogue of Microorganisms (GCM) 10K type strain sequencing project: providing services to taxonomists for standard genome sequencing and annotation.</title>
        <authorList>
            <consortium name="The Broad Institute Genomics Platform"/>
            <consortium name="The Broad Institute Genome Sequencing Center for Infectious Disease"/>
            <person name="Wu L."/>
            <person name="Ma J."/>
        </authorList>
    </citation>
    <scope>NUCLEOTIDE SEQUENCE [LARGE SCALE GENOMIC DNA]</scope>
    <source>
        <strain evidence="4">KCTC 42083</strain>
    </source>
</reference>
<dbReference type="Proteomes" id="UP000608923">
    <property type="component" value="Unassembled WGS sequence"/>
</dbReference>
<dbReference type="RefSeq" id="WP_189392343.1">
    <property type="nucleotide sequence ID" value="NZ_BMZN01000003.1"/>
</dbReference>
<proteinExistence type="predicted"/>
<dbReference type="InterPro" id="IPR036709">
    <property type="entry name" value="Autotransporte_beta_dom_sf"/>
</dbReference>
<keyword evidence="4" id="KW-1185">Reference proteome</keyword>
<dbReference type="Gene3D" id="2.40.128.130">
    <property type="entry name" value="Autotransporter beta-domain"/>
    <property type="match status" value="1"/>
</dbReference>
<evidence type="ECO:0000259" key="2">
    <source>
        <dbReference type="PROSITE" id="PS51208"/>
    </source>
</evidence>
<dbReference type="Pfam" id="PF03797">
    <property type="entry name" value="Autotransporter"/>
    <property type="match status" value="1"/>
</dbReference>
<feature type="signal peptide" evidence="1">
    <location>
        <begin position="1"/>
        <end position="21"/>
    </location>
</feature>
<sequence>MKLTKLYAALALAIAPLSAHALEDRAVTDASGRTVFIARFFDMGDGVFDDDSGTSFWSWNGRQAYKEQLLEGISYWAEILQPQGDNPATIVNIGTINDPGNAYGGSPTANDGQSALTQMQQNIFGLSPATGTLQFGGHGFFGLGQDNYATNPAFTQTPLTGKDSVLLTAVHEIAHGLGIASSVEDRDLFNGTQLYFESHLNSWSQLLRDDNGNPARPDQQIVCDGCGNFYDPDSFDLRQDQGFLLGPNIEQVLAGGLRGVPVKMLDDDGDVDNNHMSHIELRNSVMSHQNYRNYSGFMEAELAVLQDLGYTIDRANFFGRSIYGDGLDLVNTQGFFGRNAAGTQYLPGQYNQATLGLGLHIYGSNNQIRQAADLLAAGSGGAGIRVDGENNTLVIDPSVKIYADGLNGQGVQFAYGRGHTLVHRGDIQATGPQGVGLRFDFGTNALGDHTERRGSYIRSIEGVNQALLPELDGPLVQQADISGRVAGKEAAILISDNAYVERINLMQGAQIEGDIISRYAQRDDNNQLRLTTLSFGQAADSLGRSIDQPDATFHLSYAGNITGKDNLALSFDGGTTQLNGTLQVHSATVQEAATLGGNASFDLASGSALINAGTLTPGNSAGRISVNGDFQQTATGRLVAEFDGKGSHDVLAVSGHADLNGTLKLEPLADWYQNSWSVDTGPLVEASSQSGNFSTTQIAHVSPTLQFDAAPLGSERYRLSASRADNAYSQYGNDANQREAGNALFKLAAAGPTSAQALFQALDFSATDGSQIPTALDQISPAGYSAAMAASLMHERSIMQTARQGMSQSLLRPGTEWQGYALVFGANVDQNTRGSMLGYDANSYGLIVGAGRALESAPDFAVGAQLDISDLSVKPDAPYSGKSKATAFGLAAHLQYRPGAREGLFAFSGLRLGLEQADMRRQIAIGDYQASHSSDWTARNLSLDAGTGYLWELNPSFSVGPFVSMNYASVSRPYIDESGNAATRLHLDSKRVDALRSSLGLTATWNRALDDGSNLAVNVDMGWNHEWLNRDLTQTARFAITSTDTTFNTRNSVLPRDTMNLRAGLTWQRSEHLSIGTGISSQFGGGYSSLQGQVNLRWAF</sequence>
<protein>
    <recommendedName>
        <fullName evidence="2">Autotransporter domain-containing protein</fullName>
    </recommendedName>
</protein>